<dbReference type="AlphaFoldDB" id="A0A074YRQ2"/>
<keyword evidence="1" id="KW-0472">Membrane</keyword>
<keyword evidence="1" id="KW-0812">Transmembrane</keyword>
<gene>
    <name evidence="2" type="ORF">AUEXF2481DRAFT_38195</name>
</gene>
<dbReference type="GeneID" id="25366045"/>
<keyword evidence="3" id="KW-1185">Reference proteome</keyword>
<keyword evidence="1" id="KW-1133">Transmembrane helix</keyword>
<feature type="transmembrane region" description="Helical" evidence="1">
    <location>
        <begin position="21"/>
        <end position="42"/>
    </location>
</feature>
<dbReference type="HOGENOM" id="CLU_2359363_0_0_1"/>
<feature type="transmembrane region" description="Helical" evidence="1">
    <location>
        <begin position="54"/>
        <end position="73"/>
    </location>
</feature>
<dbReference type="RefSeq" id="XP_013345377.1">
    <property type="nucleotide sequence ID" value="XM_013489923.1"/>
</dbReference>
<sequence>MCRKVIQYELNTEPRLCACSWLMAGADSGALFVQTLCLIAAYSTFLESPPGAGYAEALVAAMSGVLPMTYLYGFPQLPSSTASCALRFLLGEVAWK</sequence>
<dbReference type="Proteomes" id="UP000030641">
    <property type="component" value="Unassembled WGS sequence"/>
</dbReference>
<evidence type="ECO:0000313" key="2">
    <source>
        <dbReference type="EMBL" id="KEQ96782.1"/>
    </source>
</evidence>
<evidence type="ECO:0000256" key="1">
    <source>
        <dbReference type="SAM" id="Phobius"/>
    </source>
</evidence>
<dbReference type="InParanoid" id="A0A074YRQ2"/>
<proteinExistence type="predicted"/>
<evidence type="ECO:0000313" key="3">
    <source>
        <dbReference type="Proteomes" id="UP000030641"/>
    </source>
</evidence>
<organism evidence="2 3">
    <name type="scientific">Aureobasidium subglaciale (strain EXF-2481)</name>
    <name type="common">Aureobasidium pullulans var. subglaciale</name>
    <dbReference type="NCBI Taxonomy" id="1043005"/>
    <lineage>
        <taxon>Eukaryota</taxon>
        <taxon>Fungi</taxon>
        <taxon>Dikarya</taxon>
        <taxon>Ascomycota</taxon>
        <taxon>Pezizomycotina</taxon>
        <taxon>Dothideomycetes</taxon>
        <taxon>Dothideomycetidae</taxon>
        <taxon>Dothideales</taxon>
        <taxon>Saccotheciaceae</taxon>
        <taxon>Aureobasidium</taxon>
    </lineage>
</organism>
<reference evidence="2 3" key="1">
    <citation type="journal article" date="2014" name="BMC Genomics">
        <title>Genome sequencing of four Aureobasidium pullulans varieties: biotechnological potential, stress tolerance, and description of new species.</title>
        <authorList>
            <person name="Gostin Ar C."/>
            <person name="Ohm R.A."/>
            <person name="Kogej T."/>
            <person name="Sonjak S."/>
            <person name="Turk M."/>
            <person name="Zajc J."/>
            <person name="Zalar P."/>
            <person name="Grube M."/>
            <person name="Sun H."/>
            <person name="Han J."/>
            <person name="Sharma A."/>
            <person name="Chiniquy J."/>
            <person name="Ngan C.Y."/>
            <person name="Lipzen A."/>
            <person name="Barry K."/>
            <person name="Grigoriev I.V."/>
            <person name="Gunde-Cimerman N."/>
        </authorList>
    </citation>
    <scope>NUCLEOTIDE SEQUENCE [LARGE SCALE GENOMIC DNA]</scope>
    <source>
        <strain evidence="2 3">EXF-2481</strain>
    </source>
</reference>
<dbReference type="OrthoDB" id="10337423at2759"/>
<accession>A0A074YRQ2</accession>
<name>A0A074YRQ2_AURSE</name>
<dbReference type="EMBL" id="KL584755">
    <property type="protein sequence ID" value="KEQ96782.1"/>
    <property type="molecule type" value="Genomic_DNA"/>
</dbReference>
<protein>
    <submittedName>
        <fullName evidence="2">Uncharacterized protein</fullName>
    </submittedName>
</protein>